<sequence>IVIVKTYSEWPETVQMDSASISATISALTKIFAQFGNCRRSSRTMACSLSQYCAMHSALRSPPFNAQSSGQVGRLMDSFKSALVKLKGNEPMIDVLCSFLMAFRSTPCPPEPNQASPAENFLRRRLRTVFDLMLSTVDNSVGPRDIKMEKQFNRHYGTRRCHSEVGDAVCAKDYRRPKSTWTSGTIVRRTGNTTYAVHCGKLLWTRHINQLR</sequence>
<gene>
    <name evidence="1" type="primary">K02A2.6</name>
    <name evidence="1" type="ORF">Tcan_01236</name>
</gene>
<organism evidence="1 2">
    <name type="scientific">Toxocara canis</name>
    <name type="common">Canine roundworm</name>
    <dbReference type="NCBI Taxonomy" id="6265"/>
    <lineage>
        <taxon>Eukaryota</taxon>
        <taxon>Metazoa</taxon>
        <taxon>Ecdysozoa</taxon>
        <taxon>Nematoda</taxon>
        <taxon>Chromadorea</taxon>
        <taxon>Rhabditida</taxon>
        <taxon>Spirurina</taxon>
        <taxon>Ascaridomorpha</taxon>
        <taxon>Ascaridoidea</taxon>
        <taxon>Toxocaridae</taxon>
        <taxon>Toxocara</taxon>
    </lineage>
</organism>
<dbReference type="PANTHER" id="PTHR37984">
    <property type="entry name" value="PROTEIN CBG26694"/>
    <property type="match status" value="1"/>
</dbReference>
<dbReference type="EMBL" id="JPKZ01001028">
    <property type="protein sequence ID" value="KHN84235.1"/>
    <property type="molecule type" value="Genomic_DNA"/>
</dbReference>
<protein>
    <submittedName>
        <fullName evidence="1">Uncharacterized protein K02A2.6</fullName>
    </submittedName>
</protein>
<dbReference type="Proteomes" id="UP000031036">
    <property type="component" value="Unassembled WGS sequence"/>
</dbReference>
<accession>A0A0B2VTG3</accession>
<dbReference type="InterPro" id="IPR036397">
    <property type="entry name" value="RNaseH_sf"/>
</dbReference>
<feature type="non-terminal residue" evidence="1">
    <location>
        <position position="212"/>
    </location>
</feature>
<comment type="caution">
    <text evidence="1">The sequence shown here is derived from an EMBL/GenBank/DDBJ whole genome shotgun (WGS) entry which is preliminary data.</text>
</comment>
<proteinExistence type="predicted"/>
<keyword evidence="2" id="KW-1185">Reference proteome</keyword>
<dbReference type="STRING" id="6265.A0A0B2VTG3"/>
<dbReference type="AlphaFoldDB" id="A0A0B2VTG3"/>
<dbReference type="Gene3D" id="3.30.420.10">
    <property type="entry name" value="Ribonuclease H-like superfamily/Ribonuclease H"/>
    <property type="match status" value="1"/>
</dbReference>
<dbReference type="OMA" id="IHIDIAT"/>
<dbReference type="GO" id="GO:0003676">
    <property type="term" value="F:nucleic acid binding"/>
    <property type="evidence" value="ECO:0007669"/>
    <property type="project" value="InterPro"/>
</dbReference>
<name>A0A0B2VTG3_TOXCA</name>
<dbReference type="OrthoDB" id="5876121at2759"/>
<evidence type="ECO:0000313" key="1">
    <source>
        <dbReference type="EMBL" id="KHN84235.1"/>
    </source>
</evidence>
<dbReference type="InterPro" id="IPR050951">
    <property type="entry name" value="Retrovirus_Pol_polyprotein"/>
</dbReference>
<dbReference type="PANTHER" id="PTHR37984:SF5">
    <property type="entry name" value="PROTEIN NYNRIN-LIKE"/>
    <property type="match status" value="1"/>
</dbReference>
<feature type="non-terminal residue" evidence="1">
    <location>
        <position position="1"/>
    </location>
</feature>
<evidence type="ECO:0000313" key="2">
    <source>
        <dbReference type="Proteomes" id="UP000031036"/>
    </source>
</evidence>
<reference evidence="1 2" key="1">
    <citation type="submission" date="2014-11" db="EMBL/GenBank/DDBJ databases">
        <title>Genetic blueprint of the zoonotic pathogen Toxocara canis.</title>
        <authorList>
            <person name="Zhu X.-Q."/>
            <person name="Korhonen P.K."/>
            <person name="Cai H."/>
            <person name="Young N.D."/>
            <person name="Nejsum P."/>
            <person name="von Samson-Himmelstjerna G."/>
            <person name="Boag P.R."/>
            <person name="Tan P."/>
            <person name="Li Q."/>
            <person name="Min J."/>
            <person name="Yang Y."/>
            <person name="Wang X."/>
            <person name="Fang X."/>
            <person name="Hall R.S."/>
            <person name="Hofmann A."/>
            <person name="Sternberg P.W."/>
            <person name="Jex A.R."/>
            <person name="Gasser R.B."/>
        </authorList>
    </citation>
    <scope>NUCLEOTIDE SEQUENCE [LARGE SCALE GENOMIC DNA]</scope>
    <source>
        <strain evidence="1">PN_DK_2014</strain>
    </source>
</reference>